<keyword evidence="13" id="KW-0624">Polysaccharide degradation</keyword>
<comment type="similarity">
    <text evidence="4">Belongs to the glycosyl hydrolase 3 family.</text>
</comment>
<dbReference type="Gene3D" id="2.60.40.10">
    <property type="entry name" value="Immunoglobulins"/>
    <property type="match status" value="1"/>
</dbReference>
<evidence type="ECO:0000313" key="19">
    <source>
        <dbReference type="Proteomes" id="UP000184383"/>
    </source>
</evidence>
<comment type="pathway">
    <text evidence="3">Glycan metabolism; cellulose degradation.</text>
</comment>
<evidence type="ECO:0000259" key="17">
    <source>
        <dbReference type="SMART" id="SM01217"/>
    </source>
</evidence>
<dbReference type="InterPro" id="IPR013783">
    <property type="entry name" value="Ig-like_fold"/>
</dbReference>
<dbReference type="InterPro" id="IPR001764">
    <property type="entry name" value="Glyco_hydro_3_N"/>
</dbReference>
<evidence type="ECO:0000256" key="15">
    <source>
        <dbReference type="SAM" id="MobiDB-lite"/>
    </source>
</evidence>
<dbReference type="RefSeq" id="XP_040685550.1">
    <property type="nucleotide sequence ID" value="XM_040832113.1"/>
</dbReference>
<dbReference type="Proteomes" id="UP000184383">
    <property type="component" value="Unassembled WGS sequence"/>
</dbReference>
<organism evidence="18 19">
    <name type="scientific">Aspergillus wentii DTO 134E9</name>
    <dbReference type="NCBI Taxonomy" id="1073089"/>
    <lineage>
        <taxon>Eukaryota</taxon>
        <taxon>Fungi</taxon>
        <taxon>Dikarya</taxon>
        <taxon>Ascomycota</taxon>
        <taxon>Pezizomycotina</taxon>
        <taxon>Eurotiomycetes</taxon>
        <taxon>Eurotiomycetidae</taxon>
        <taxon>Eurotiales</taxon>
        <taxon>Aspergillaceae</taxon>
        <taxon>Aspergillus</taxon>
        <taxon>Aspergillus subgen. Cremei</taxon>
    </lineage>
</organism>
<keyword evidence="11" id="KW-0119">Carbohydrate metabolism</keyword>
<dbReference type="FunFam" id="3.40.50.1700:FF:000021">
    <property type="entry name" value="Probable beta-glucosidase D"/>
    <property type="match status" value="1"/>
</dbReference>
<dbReference type="InterPro" id="IPR017853">
    <property type="entry name" value="GH"/>
</dbReference>
<evidence type="ECO:0000256" key="4">
    <source>
        <dbReference type="ARBA" id="ARBA00005336"/>
    </source>
</evidence>
<feature type="chain" id="PRO_5012092368" description="beta-glucosidase" evidence="16">
    <location>
        <begin position="19"/>
        <end position="783"/>
    </location>
</feature>
<dbReference type="OrthoDB" id="416222at2759"/>
<evidence type="ECO:0000256" key="12">
    <source>
        <dbReference type="ARBA" id="ARBA00023295"/>
    </source>
</evidence>
<dbReference type="Pfam" id="PF01915">
    <property type="entry name" value="Glyco_hydro_3_C"/>
    <property type="match status" value="1"/>
</dbReference>
<evidence type="ECO:0000256" key="16">
    <source>
        <dbReference type="SAM" id="SignalP"/>
    </source>
</evidence>
<reference evidence="19" key="1">
    <citation type="journal article" date="2017" name="Genome Biol.">
        <title>Comparative genomics reveals high biological diversity and specific adaptations in the industrially and medically important fungal genus Aspergillus.</title>
        <authorList>
            <person name="de Vries R.P."/>
            <person name="Riley R."/>
            <person name="Wiebenga A."/>
            <person name="Aguilar-Osorio G."/>
            <person name="Amillis S."/>
            <person name="Uchima C.A."/>
            <person name="Anderluh G."/>
            <person name="Asadollahi M."/>
            <person name="Askin M."/>
            <person name="Barry K."/>
            <person name="Battaglia E."/>
            <person name="Bayram O."/>
            <person name="Benocci T."/>
            <person name="Braus-Stromeyer S.A."/>
            <person name="Caldana C."/>
            <person name="Canovas D."/>
            <person name="Cerqueira G.C."/>
            <person name="Chen F."/>
            <person name="Chen W."/>
            <person name="Choi C."/>
            <person name="Clum A."/>
            <person name="Dos Santos R.A."/>
            <person name="Damasio A.R."/>
            <person name="Diallinas G."/>
            <person name="Emri T."/>
            <person name="Fekete E."/>
            <person name="Flipphi M."/>
            <person name="Freyberg S."/>
            <person name="Gallo A."/>
            <person name="Gournas C."/>
            <person name="Habgood R."/>
            <person name="Hainaut M."/>
            <person name="Harispe M.L."/>
            <person name="Henrissat B."/>
            <person name="Hilden K.S."/>
            <person name="Hope R."/>
            <person name="Hossain A."/>
            <person name="Karabika E."/>
            <person name="Karaffa L."/>
            <person name="Karanyi Z."/>
            <person name="Krasevec N."/>
            <person name="Kuo A."/>
            <person name="Kusch H."/>
            <person name="LaButti K."/>
            <person name="Lagendijk E.L."/>
            <person name="Lapidus A."/>
            <person name="Levasseur A."/>
            <person name="Lindquist E."/>
            <person name="Lipzen A."/>
            <person name="Logrieco A.F."/>
            <person name="MacCabe A."/>
            <person name="Maekelae M.R."/>
            <person name="Malavazi I."/>
            <person name="Melin P."/>
            <person name="Meyer V."/>
            <person name="Mielnichuk N."/>
            <person name="Miskei M."/>
            <person name="Molnar A.P."/>
            <person name="Mule G."/>
            <person name="Ngan C.Y."/>
            <person name="Orejas M."/>
            <person name="Orosz E."/>
            <person name="Ouedraogo J.P."/>
            <person name="Overkamp K.M."/>
            <person name="Park H.-S."/>
            <person name="Perrone G."/>
            <person name="Piumi F."/>
            <person name="Punt P.J."/>
            <person name="Ram A.F."/>
            <person name="Ramon A."/>
            <person name="Rauscher S."/>
            <person name="Record E."/>
            <person name="Riano-Pachon D.M."/>
            <person name="Robert V."/>
            <person name="Roehrig J."/>
            <person name="Ruller R."/>
            <person name="Salamov A."/>
            <person name="Salih N.S."/>
            <person name="Samson R.A."/>
            <person name="Sandor E."/>
            <person name="Sanguinetti M."/>
            <person name="Schuetze T."/>
            <person name="Sepcic K."/>
            <person name="Shelest E."/>
            <person name="Sherlock G."/>
            <person name="Sophianopoulou V."/>
            <person name="Squina F.M."/>
            <person name="Sun H."/>
            <person name="Susca A."/>
            <person name="Todd R.B."/>
            <person name="Tsang A."/>
            <person name="Unkles S.E."/>
            <person name="van de Wiele N."/>
            <person name="van Rossen-Uffink D."/>
            <person name="Oliveira J.V."/>
            <person name="Vesth T.C."/>
            <person name="Visser J."/>
            <person name="Yu J.-H."/>
            <person name="Zhou M."/>
            <person name="Andersen M.R."/>
            <person name="Archer D.B."/>
            <person name="Baker S.E."/>
            <person name="Benoit I."/>
            <person name="Brakhage A.A."/>
            <person name="Braus G.H."/>
            <person name="Fischer R."/>
            <person name="Frisvad J.C."/>
            <person name="Goldman G.H."/>
            <person name="Houbraken J."/>
            <person name="Oakley B."/>
            <person name="Pocsi I."/>
            <person name="Scazzocchio C."/>
            <person name="Seiboth B."/>
            <person name="vanKuyk P.A."/>
            <person name="Wortman J."/>
            <person name="Dyer P.S."/>
            <person name="Grigoriev I.V."/>
        </authorList>
    </citation>
    <scope>NUCLEOTIDE SEQUENCE [LARGE SCALE GENOMIC DNA]</scope>
    <source>
        <strain evidence="19">DTO 134E9</strain>
    </source>
</reference>
<dbReference type="STRING" id="1073089.A0A1L9RAH2"/>
<keyword evidence="12" id="KW-0326">Glycosidase</keyword>
<dbReference type="SUPFAM" id="SSF51445">
    <property type="entry name" value="(Trans)glycosidases"/>
    <property type="match status" value="1"/>
</dbReference>
<evidence type="ECO:0000256" key="3">
    <source>
        <dbReference type="ARBA" id="ARBA00004987"/>
    </source>
</evidence>
<evidence type="ECO:0000256" key="2">
    <source>
        <dbReference type="ARBA" id="ARBA00004613"/>
    </source>
</evidence>
<evidence type="ECO:0000256" key="10">
    <source>
        <dbReference type="ARBA" id="ARBA00023180"/>
    </source>
</evidence>
<dbReference type="SMART" id="SM01217">
    <property type="entry name" value="Fn3_like"/>
    <property type="match status" value="1"/>
</dbReference>
<keyword evidence="7 16" id="KW-0732">Signal</keyword>
<comment type="function">
    <text evidence="14">Beta-glucosidases are one of a number of cellulolytic enzymes involved in the degradation of cellulosic biomass. Catalyzes the last step releasing glucose from the inhibitory cellobiose.</text>
</comment>
<feature type="domain" description="Fibronectin type III-like" evidence="17">
    <location>
        <begin position="700"/>
        <end position="769"/>
    </location>
</feature>
<keyword evidence="9" id="KW-0136">Cellulose degradation</keyword>
<evidence type="ECO:0000256" key="8">
    <source>
        <dbReference type="ARBA" id="ARBA00022801"/>
    </source>
</evidence>
<evidence type="ECO:0000256" key="6">
    <source>
        <dbReference type="ARBA" id="ARBA00022525"/>
    </source>
</evidence>
<feature type="signal peptide" evidence="16">
    <location>
        <begin position="1"/>
        <end position="18"/>
    </location>
</feature>
<dbReference type="EC" id="3.2.1.21" evidence="5"/>
<gene>
    <name evidence="18" type="ORF">ASPWEDRAFT_186118</name>
</gene>
<evidence type="ECO:0000256" key="11">
    <source>
        <dbReference type="ARBA" id="ARBA00023277"/>
    </source>
</evidence>
<sequence length="783" mass="83694">MRVLSFTLLSTLLGAALATNNLTAGILKDDGVSLGEWKEAYEKASKFVSKLTTTQKLELITGSNVNTTDGTFTALEFLDGSMGLQDYYYVSAFSQSSALSMTWDKDAMYAQARAVATEFYLKGIQVVNGPTSQPLGRTPWGGRLVETFGPDPYLNGIVTGLSTKAYVDTGVIPGAKHFLLNEQETNRTSGMGGGGGGGGAGGGPGGSGGNSSMPGSPPSKRSSSSETESAPYSSNADDKTLHETYLWSFYDAVKNGLGAVMCAMTKVNNTLSCENSELLSERLKTELGFPGMVFPDTMAQKDALGSAISGLDYGSSSIWSTSTMKALLSNGSLPQTRLNDMAIRNLMAYYYVNLDNGTQPSTADTGAYIDVRANHSKLIRANGAKSMVLLKNIDNALPLKKPHTMAIFGSHARAAVAGPNMEFTVQGTGPTYDGHLATDSGSGQGSLPYLITPQAALTYRASGDGTMIRWVLNDTYSSEQGSTLVMKGSSTTSVTPSYSAYATGSDVCLVFLNALAGEGADRTELYNADQDTLVNTIADNCNNTVVVINTVGARLVDQWINHQNVTGVLYGSLLGQESGNSIVDVLYGDVNPSGRLSYTIAKNESDYNVGLCYTAQCNFTEGNYIDYRYFDAYNVTPRYEFGYGLSYTTFNYTDLSIHSPSKLSVHPTGSLSVGGYTDLWDIVGKVSVKIQNTGAVRGSEVAQLYIGYPEVADQPVRQLRGFENVDIDADGHTTVTFELRRRDISYWDVVAQQWAVAPGKYPVSVGASSRDIRLTGNLEVQTA</sequence>
<dbReference type="FunFam" id="2.60.40.10:FF:000757">
    <property type="entry name" value="Beta-glucosidase G"/>
    <property type="match status" value="1"/>
</dbReference>
<dbReference type="Pfam" id="PF14310">
    <property type="entry name" value="Fn3-like"/>
    <property type="match status" value="1"/>
</dbReference>
<feature type="compositionally biased region" description="Low complexity" evidence="15">
    <location>
        <begin position="210"/>
        <end position="234"/>
    </location>
</feature>
<feature type="region of interest" description="Disordered" evidence="15">
    <location>
        <begin position="185"/>
        <end position="236"/>
    </location>
</feature>
<dbReference type="Pfam" id="PF00933">
    <property type="entry name" value="Glyco_hydro_3"/>
    <property type="match status" value="1"/>
</dbReference>
<evidence type="ECO:0000256" key="7">
    <source>
        <dbReference type="ARBA" id="ARBA00022729"/>
    </source>
</evidence>
<keyword evidence="8" id="KW-0378">Hydrolase</keyword>
<evidence type="ECO:0000256" key="13">
    <source>
        <dbReference type="ARBA" id="ARBA00023326"/>
    </source>
</evidence>
<dbReference type="EMBL" id="KV878215">
    <property type="protein sequence ID" value="OJJ31873.1"/>
    <property type="molecule type" value="Genomic_DNA"/>
</dbReference>
<evidence type="ECO:0000256" key="9">
    <source>
        <dbReference type="ARBA" id="ARBA00023001"/>
    </source>
</evidence>
<dbReference type="Gene3D" id="3.20.20.300">
    <property type="entry name" value="Glycoside hydrolase, family 3, N-terminal domain"/>
    <property type="match status" value="1"/>
</dbReference>
<dbReference type="InterPro" id="IPR050288">
    <property type="entry name" value="Cellulose_deg_GH3"/>
</dbReference>
<accession>A0A1L9RAH2</accession>
<evidence type="ECO:0000256" key="5">
    <source>
        <dbReference type="ARBA" id="ARBA00012744"/>
    </source>
</evidence>
<dbReference type="GO" id="GO:0030245">
    <property type="term" value="P:cellulose catabolic process"/>
    <property type="evidence" value="ECO:0007669"/>
    <property type="project" value="UniProtKB-KW"/>
</dbReference>
<comment type="subcellular location">
    <subcellularLocation>
        <location evidence="2">Secreted</location>
    </subcellularLocation>
</comment>
<evidence type="ECO:0000256" key="1">
    <source>
        <dbReference type="ARBA" id="ARBA00000448"/>
    </source>
</evidence>
<dbReference type="GO" id="GO:0008422">
    <property type="term" value="F:beta-glucosidase activity"/>
    <property type="evidence" value="ECO:0007669"/>
    <property type="project" value="UniProtKB-EC"/>
</dbReference>
<dbReference type="PRINTS" id="PR00133">
    <property type="entry name" value="GLHYDRLASE3"/>
</dbReference>
<dbReference type="InterPro" id="IPR036962">
    <property type="entry name" value="Glyco_hydro_3_N_sf"/>
</dbReference>
<dbReference type="VEuPathDB" id="FungiDB:ASPWEDRAFT_186118"/>
<proteinExistence type="inferred from homology"/>
<feature type="compositionally biased region" description="Gly residues" evidence="15">
    <location>
        <begin position="190"/>
        <end position="209"/>
    </location>
</feature>
<dbReference type="InterPro" id="IPR026891">
    <property type="entry name" value="Fn3-like"/>
</dbReference>
<keyword evidence="6" id="KW-0964">Secreted</keyword>
<evidence type="ECO:0000313" key="18">
    <source>
        <dbReference type="EMBL" id="OJJ31873.1"/>
    </source>
</evidence>
<evidence type="ECO:0000256" key="14">
    <source>
        <dbReference type="ARBA" id="ARBA00024983"/>
    </source>
</evidence>
<keyword evidence="19" id="KW-1185">Reference proteome</keyword>
<protein>
    <recommendedName>
        <fullName evidence="5">beta-glucosidase</fullName>
        <ecNumber evidence="5">3.2.1.21</ecNumber>
    </recommendedName>
</protein>
<name>A0A1L9RAH2_ASPWE</name>
<comment type="catalytic activity">
    <reaction evidence="1">
        <text>Hydrolysis of terminal, non-reducing beta-D-glucosyl residues with release of beta-D-glucose.</text>
        <dbReference type="EC" id="3.2.1.21"/>
    </reaction>
</comment>
<dbReference type="GO" id="GO:0005576">
    <property type="term" value="C:extracellular region"/>
    <property type="evidence" value="ECO:0007669"/>
    <property type="project" value="UniProtKB-SubCell"/>
</dbReference>
<dbReference type="AlphaFoldDB" id="A0A1L9RAH2"/>
<dbReference type="PANTHER" id="PTHR42715">
    <property type="entry name" value="BETA-GLUCOSIDASE"/>
    <property type="match status" value="1"/>
</dbReference>
<dbReference type="InterPro" id="IPR002772">
    <property type="entry name" value="Glyco_hydro_3_C"/>
</dbReference>
<keyword evidence="10" id="KW-0325">Glycoprotein</keyword>
<dbReference type="InterPro" id="IPR036881">
    <property type="entry name" value="Glyco_hydro_3_C_sf"/>
</dbReference>
<dbReference type="Gene3D" id="3.40.50.1700">
    <property type="entry name" value="Glycoside hydrolase family 3 C-terminal domain"/>
    <property type="match status" value="1"/>
</dbReference>
<dbReference type="GeneID" id="63747961"/>
<dbReference type="PANTHER" id="PTHR42715:SF14">
    <property type="entry name" value="BETA-GLUCOSIDASE D-RELATED"/>
    <property type="match status" value="1"/>
</dbReference>
<dbReference type="SUPFAM" id="SSF52279">
    <property type="entry name" value="Beta-D-glucan exohydrolase, C-terminal domain"/>
    <property type="match status" value="1"/>
</dbReference>